<dbReference type="SMR" id="Q4N1U0"/>
<dbReference type="AlphaFoldDB" id="Q4N1U0"/>
<dbReference type="VEuPathDB" id="PiroplasmaDB:TpMuguga_04g00640"/>
<sequence length="50" mass="5966">MDFEIKVFVSVLSCYSLFVIYVVWAYVPDRFFNKIGIIYYPSKRVFNCGK</sequence>
<evidence type="ECO:0000256" key="5">
    <source>
        <dbReference type="SAM" id="Phobius"/>
    </source>
</evidence>
<evidence type="ECO:0000256" key="2">
    <source>
        <dbReference type="ARBA" id="ARBA00022692"/>
    </source>
</evidence>
<evidence type="ECO:0000313" key="8">
    <source>
        <dbReference type="Proteomes" id="UP000001949"/>
    </source>
</evidence>
<feature type="transmembrane region" description="Helical" evidence="5">
    <location>
        <begin position="7"/>
        <end position="27"/>
    </location>
</feature>
<keyword evidence="4 5" id="KW-0472">Membrane</keyword>
<evidence type="ECO:0000256" key="4">
    <source>
        <dbReference type="ARBA" id="ARBA00023136"/>
    </source>
</evidence>
<evidence type="ECO:0000313" key="7">
    <source>
        <dbReference type="EMBL" id="EAN31992.1"/>
    </source>
</evidence>
<dbReference type="InterPro" id="IPR013717">
    <property type="entry name" value="PIG-P"/>
</dbReference>
<comment type="caution">
    <text evidence="7">The sequence shown here is derived from an EMBL/GenBank/DDBJ whole genome shotgun (WGS) entry which is preliminary data.</text>
</comment>
<evidence type="ECO:0000256" key="3">
    <source>
        <dbReference type="ARBA" id="ARBA00022989"/>
    </source>
</evidence>
<proteinExistence type="predicted"/>
<name>Q4N1U0_THEPA</name>
<evidence type="ECO:0000259" key="6">
    <source>
        <dbReference type="Pfam" id="PF08510"/>
    </source>
</evidence>
<dbReference type="KEGG" id="tpv:TP04_0640"/>
<accession>Q4N1U0</accession>
<gene>
    <name evidence="7" type="ordered locus">TP04_0640</name>
</gene>
<dbReference type="eggNOG" id="ENOG502QX2F">
    <property type="taxonomic scope" value="Eukaryota"/>
</dbReference>
<dbReference type="InParanoid" id="Q4N1U0"/>
<dbReference type="GO" id="GO:0016020">
    <property type="term" value="C:membrane"/>
    <property type="evidence" value="ECO:0007669"/>
    <property type="project" value="UniProtKB-SubCell"/>
</dbReference>
<feature type="domain" description="PIG-P" evidence="6">
    <location>
        <begin position="4"/>
        <end position="44"/>
    </location>
</feature>
<keyword evidence="8" id="KW-1185">Reference proteome</keyword>
<keyword evidence="2 5" id="KW-0812">Transmembrane</keyword>
<evidence type="ECO:0000256" key="1">
    <source>
        <dbReference type="ARBA" id="ARBA00004141"/>
    </source>
</evidence>
<comment type="subcellular location">
    <subcellularLocation>
        <location evidence="1">Membrane</location>
        <topology evidence="1">Multi-pass membrane protein</topology>
    </subcellularLocation>
</comment>
<reference evidence="7 8" key="1">
    <citation type="journal article" date="2005" name="Science">
        <title>Genome sequence of Theileria parva, a bovine pathogen that transforms lymphocytes.</title>
        <authorList>
            <person name="Gardner M.J."/>
            <person name="Bishop R."/>
            <person name="Shah T."/>
            <person name="de Villiers E.P."/>
            <person name="Carlton J.M."/>
            <person name="Hall N."/>
            <person name="Ren Q."/>
            <person name="Paulsen I.T."/>
            <person name="Pain A."/>
            <person name="Berriman M."/>
            <person name="Wilson R.J.M."/>
            <person name="Sato S."/>
            <person name="Ralph S.A."/>
            <person name="Mann D.J."/>
            <person name="Xiong Z."/>
            <person name="Shallom S.J."/>
            <person name="Weidman J."/>
            <person name="Jiang L."/>
            <person name="Lynn J."/>
            <person name="Weaver B."/>
            <person name="Shoaibi A."/>
            <person name="Domingo A.R."/>
            <person name="Wasawo D."/>
            <person name="Crabtree J."/>
            <person name="Wortman J.R."/>
            <person name="Haas B."/>
            <person name="Angiuoli S.V."/>
            <person name="Creasy T.H."/>
            <person name="Lu C."/>
            <person name="Suh B."/>
            <person name="Silva J.C."/>
            <person name="Utterback T.R."/>
            <person name="Feldblyum T.V."/>
            <person name="Pertea M."/>
            <person name="Allen J."/>
            <person name="Nierman W.C."/>
            <person name="Taracha E.L.N."/>
            <person name="Salzberg S.L."/>
            <person name="White O.R."/>
            <person name="Fitzhugh H.A."/>
            <person name="Morzaria S."/>
            <person name="Venter J.C."/>
            <person name="Fraser C.M."/>
            <person name="Nene V."/>
        </authorList>
    </citation>
    <scope>NUCLEOTIDE SEQUENCE [LARGE SCALE GENOMIC DNA]</scope>
    <source>
        <strain evidence="7 8">Muguga</strain>
    </source>
</reference>
<dbReference type="STRING" id="5875.Q4N1U0"/>
<dbReference type="Proteomes" id="UP000001949">
    <property type="component" value="Unassembled WGS sequence"/>
</dbReference>
<protein>
    <recommendedName>
        <fullName evidence="6">PIG-P domain-containing protein</fullName>
    </recommendedName>
</protein>
<keyword evidence="3 5" id="KW-1133">Transmembrane helix</keyword>
<organism evidence="7 8">
    <name type="scientific">Theileria parva</name>
    <name type="common">East coast fever infection agent</name>
    <dbReference type="NCBI Taxonomy" id="5875"/>
    <lineage>
        <taxon>Eukaryota</taxon>
        <taxon>Sar</taxon>
        <taxon>Alveolata</taxon>
        <taxon>Apicomplexa</taxon>
        <taxon>Aconoidasida</taxon>
        <taxon>Piroplasmida</taxon>
        <taxon>Theileriidae</taxon>
        <taxon>Theileria</taxon>
    </lineage>
</organism>
<dbReference type="Pfam" id="PF08510">
    <property type="entry name" value="PIG-P"/>
    <property type="match status" value="1"/>
</dbReference>
<dbReference type="EMBL" id="AAGK01000004">
    <property type="protein sequence ID" value="EAN31992.1"/>
    <property type="molecule type" value="Genomic_DNA"/>
</dbReference>